<dbReference type="GO" id="GO:0000149">
    <property type="term" value="F:SNARE binding"/>
    <property type="evidence" value="ECO:0007669"/>
    <property type="project" value="TreeGrafter"/>
</dbReference>
<dbReference type="PANTHER" id="PTHR22951:SF5">
    <property type="entry name" value="PHOSPHATIDYLINOSITOL-BINDING CLATHRIN ASSEMBLY PROTEIN LAP"/>
    <property type="match status" value="1"/>
</dbReference>
<dbReference type="Gene3D" id="1.20.58.150">
    <property type="entry name" value="ANTH domain"/>
    <property type="match status" value="1"/>
</dbReference>
<proteinExistence type="inferred from homology"/>
<gene>
    <name evidence="2" type="ORF">PACLA_8A020378</name>
</gene>
<dbReference type="EMBL" id="CACRXK020028891">
    <property type="protein sequence ID" value="CAB4041765.1"/>
    <property type="molecule type" value="Genomic_DNA"/>
</dbReference>
<organism evidence="2 3">
    <name type="scientific">Paramuricea clavata</name>
    <name type="common">Red gorgonian</name>
    <name type="synonym">Violescent sea-whip</name>
    <dbReference type="NCBI Taxonomy" id="317549"/>
    <lineage>
        <taxon>Eukaryota</taxon>
        <taxon>Metazoa</taxon>
        <taxon>Cnidaria</taxon>
        <taxon>Anthozoa</taxon>
        <taxon>Octocorallia</taxon>
        <taxon>Malacalcyonacea</taxon>
        <taxon>Plexauridae</taxon>
        <taxon>Paramuricea</taxon>
    </lineage>
</organism>
<dbReference type="OrthoDB" id="44015at2759"/>
<dbReference type="SMART" id="SM00273">
    <property type="entry name" value="ENTH"/>
    <property type="match status" value="1"/>
</dbReference>
<dbReference type="GO" id="GO:0048268">
    <property type="term" value="P:clathrin coat assembly"/>
    <property type="evidence" value="ECO:0007669"/>
    <property type="project" value="InterPro"/>
</dbReference>
<dbReference type="InterPro" id="IPR011417">
    <property type="entry name" value="ANTH_dom"/>
</dbReference>
<dbReference type="InterPro" id="IPR013809">
    <property type="entry name" value="ENTH"/>
</dbReference>
<dbReference type="GO" id="GO:0072583">
    <property type="term" value="P:clathrin-dependent endocytosis"/>
    <property type="evidence" value="ECO:0007669"/>
    <property type="project" value="InterPro"/>
</dbReference>
<dbReference type="GO" id="GO:0005546">
    <property type="term" value="F:phosphatidylinositol-4,5-bisphosphate binding"/>
    <property type="evidence" value="ECO:0007669"/>
    <property type="project" value="TreeGrafter"/>
</dbReference>
<protein>
    <submittedName>
        <fullName evidence="2">Clathrin coat assembly AP180, partial</fullName>
    </submittedName>
</protein>
<evidence type="ECO:0000256" key="1">
    <source>
        <dbReference type="ARBA" id="ARBA00008011"/>
    </source>
</evidence>
<reference evidence="2" key="1">
    <citation type="submission" date="2020-04" db="EMBL/GenBank/DDBJ databases">
        <authorList>
            <person name="Alioto T."/>
            <person name="Alioto T."/>
            <person name="Gomez Garrido J."/>
        </authorList>
    </citation>
    <scope>NUCLEOTIDE SEQUENCE</scope>
    <source>
        <strain evidence="2">A484AB</strain>
    </source>
</reference>
<dbReference type="Pfam" id="PF07651">
    <property type="entry name" value="ANTH"/>
    <property type="match status" value="1"/>
</dbReference>
<evidence type="ECO:0000313" key="3">
    <source>
        <dbReference type="Proteomes" id="UP001152795"/>
    </source>
</evidence>
<keyword evidence="3" id="KW-1185">Reference proteome</keyword>
<name>A0A7D9K8L6_PARCT</name>
<dbReference type="GO" id="GO:0032050">
    <property type="term" value="F:clathrin heavy chain binding"/>
    <property type="evidence" value="ECO:0007669"/>
    <property type="project" value="TreeGrafter"/>
</dbReference>
<dbReference type="GO" id="GO:0005905">
    <property type="term" value="C:clathrin-coated pit"/>
    <property type="evidence" value="ECO:0007669"/>
    <property type="project" value="TreeGrafter"/>
</dbReference>
<dbReference type="AlphaFoldDB" id="A0A7D9K8L6"/>
<dbReference type="Gene3D" id="1.25.40.90">
    <property type="match status" value="1"/>
</dbReference>
<dbReference type="SUPFAM" id="SSF89009">
    <property type="entry name" value="GAT-like domain"/>
    <property type="match status" value="1"/>
</dbReference>
<dbReference type="GO" id="GO:0098894">
    <property type="term" value="C:extrinsic component of presynaptic endocytic zone membrane"/>
    <property type="evidence" value="ECO:0007669"/>
    <property type="project" value="TreeGrafter"/>
</dbReference>
<dbReference type="GO" id="GO:0030136">
    <property type="term" value="C:clathrin-coated vesicle"/>
    <property type="evidence" value="ECO:0007669"/>
    <property type="project" value="InterPro"/>
</dbReference>
<dbReference type="InterPro" id="IPR045192">
    <property type="entry name" value="AP180-like"/>
</dbReference>
<accession>A0A7D9K8L6</accession>
<evidence type="ECO:0000313" key="2">
    <source>
        <dbReference type="EMBL" id="CAB4041765.1"/>
    </source>
</evidence>
<dbReference type="SUPFAM" id="SSF48464">
    <property type="entry name" value="ENTH/VHS domain"/>
    <property type="match status" value="1"/>
</dbReference>
<dbReference type="InterPro" id="IPR014712">
    <property type="entry name" value="ANTH_dom_sf"/>
</dbReference>
<dbReference type="Proteomes" id="UP001152795">
    <property type="component" value="Unassembled WGS sequence"/>
</dbReference>
<dbReference type="PROSITE" id="PS50942">
    <property type="entry name" value="ENTH"/>
    <property type="match status" value="1"/>
</dbReference>
<dbReference type="InterPro" id="IPR008942">
    <property type="entry name" value="ENTH_VHS"/>
</dbReference>
<dbReference type="GO" id="GO:0016185">
    <property type="term" value="P:synaptic vesicle budding from presynaptic endocytic zone membrane"/>
    <property type="evidence" value="ECO:0007669"/>
    <property type="project" value="TreeGrafter"/>
</dbReference>
<dbReference type="PANTHER" id="PTHR22951">
    <property type="entry name" value="CLATHRIN ASSEMBLY PROTEIN"/>
    <property type="match status" value="1"/>
</dbReference>
<sequence length="246" mass="28181">MSVAWKSFGGSKVATAVSKATSREIMGPKKKHVDYLITCTSNELMNLSYMSEMLLARCRMPSWVIVSKALVTFHSLMSNGNERFFQQLAARTSLWDLENFLDKTAVTGYDMSSFIKRYSKYLIQKVHSCREMNYDFCRAKRGTDGVLRTLDADKLLKAIAEIQTQIDSLLEVDLQSSEFSNGVINSAFVLLFKDLIKLFACYNDGMINLLEKYYDMNKENCKESLEIYKKFLTRTDQVSKFLTVAQ</sequence>
<feature type="non-terminal residue" evidence="2">
    <location>
        <position position="1"/>
    </location>
</feature>
<comment type="caution">
    <text evidence="2">The sequence shown here is derived from an EMBL/GenBank/DDBJ whole genome shotgun (WGS) entry which is preliminary data.</text>
</comment>
<dbReference type="GO" id="GO:0005545">
    <property type="term" value="F:1-phosphatidylinositol binding"/>
    <property type="evidence" value="ECO:0007669"/>
    <property type="project" value="InterPro"/>
</dbReference>
<dbReference type="GO" id="GO:0008021">
    <property type="term" value="C:synaptic vesicle"/>
    <property type="evidence" value="ECO:0007669"/>
    <property type="project" value="TreeGrafter"/>
</dbReference>
<comment type="similarity">
    <text evidence="1">Belongs to the PICALM/SNAP91 family.</text>
</comment>